<dbReference type="RefSeq" id="WP_133754028.1">
    <property type="nucleotide sequence ID" value="NZ_CP171129.1"/>
</dbReference>
<keyword evidence="3" id="KW-1185">Reference proteome</keyword>
<dbReference type="Gene3D" id="1.10.287.700">
    <property type="entry name" value="Helix hairpin bin"/>
    <property type="match status" value="1"/>
</dbReference>
<evidence type="ECO:0000256" key="1">
    <source>
        <dbReference type="SAM" id="MobiDB-lite"/>
    </source>
</evidence>
<gene>
    <name evidence="2" type="ORF">CLV29_1150</name>
</gene>
<protein>
    <submittedName>
        <fullName evidence="2">Uncharacterized protein DUF3618</fullName>
    </submittedName>
</protein>
<dbReference type="Pfam" id="PF12277">
    <property type="entry name" value="DUF3618"/>
    <property type="match status" value="1"/>
</dbReference>
<feature type="region of interest" description="Disordered" evidence="1">
    <location>
        <begin position="150"/>
        <end position="216"/>
    </location>
</feature>
<proteinExistence type="predicted"/>
<reference evidence="2 3" key="1">
    <citation type="submission" date="2019-03" db="EMBL/GenBank/DDBJ databases">
        <title>Genomic Encyclopedia of Archaeal and Bacterial Type Strains, Phase II (KMG-II): from individual species to whole genera.</title>
        <authorList>
            <person name="Goeker M."/>
        </authorList>
    </citation>
    <scope>NUCLEOTIDE SEQUENCE [LARGE SCALE GENOMIC DNA]</scope>
    <source>
        <strain evidence="2 3">DSM 24323</strain>
    </source>
</reference>
<dbReference type="Proteomes" id="UP000295371">
    <property type="component" value="Unassembled WGS sequence"/>
</dbReference>
<evidence type="ECO:0000313" key="3">
    <source>
        <dbReference type="Proteomes" id="UP000295371"/>
    </source>
</evidence>
<dbReference type="AlphaFoldDB" id="A0A4R7JAV0"/>
<evidence type="ECO:0000313" key="2">
    <source>
        <dbReference type="EMBL" id="TDT33529.1"/>
    </source>
</evidence>
<accession>A0A4R7JAV0</accession>
<dbReference type="EMBL" id="SOAW01000001">
    <property type="protein sequence ID" value="TDT33529.1"/>
    <property type="molecule type" value="Genomic_DNA"/>
</dbReference>
<organism evidence="2 3">
    <name type="scientific">Naumannella halotolerans</name>
    <dbReference type="NCBI Taxonomy" id="993414"/>
    <lineage>
        <taxon>Bacteria</taxon>
        <taxon>Bacillati</taxon>
        <taxon>Actinomycetota</taxon>
        <taxon>Actinomycetes</taxon>
        <taxon>Propionibacteriales</taxon>
        <taxon>Propionibacteriaceae</taxon>
        <taxon>Naumannella</taxon>
    </lineage>
</organism>
<feature type="region of interest" description="Disordered" evidence="1">
    <location>
        <begin position="63"/>
        <end position="91"/>
    </location>
</feature>
<dbReference type="OrthoDB" id="3218417at2"/>
<dbReference type="InterPro" id="IPR022062">
    <property type="entry name" value="DUF3618"/>
</dbReference>
<comment type="caution">
    <text evidence="2">The sequence shown here is derived from an EMBL/GenBank/DDBJ whole genome shotgun (WGS) entry which is preliminary data.</text>
</comment>
<name>A0A4R7JAV0_9ACTN</name>
<sequence>MSNIDPTREPVSSNDPDRIRAEIAETRISLSDDVNTLADTANPKNIARRQGEKARHAVAGVAEKVMGSPDSGHHTTGGAGRDAREAVSGAAHEVGKVVTQAPDKAKANYQGSPLAAGLIAFGAGVLIASLIPASQREQRVVSDLAERAEPLTAEAKRGVQKLGENLQQPAQEAVESVKQTATEAADTVKGEASTAADDVRDQAQTGAANVRESRDN</sequence>